<dbReference type="Proteomes" id="UP000193495">
    <property type="component" value="Unassembled WGS sequence"/>
</dbReference>
<name>A0A1X6YSJ1_9RHOB</name>
<reference evidence="2 5" key="2">
    <citation type="submission" date="2018-03" db="EMBL/GenBank/DDBJ databases">
        <title>Genomic Encyclopedia of Archaeal and Bacterial Type Strains, Phase II (KMG-II): from individual species to whole genera.</title>
        <authorList>
            <person name="Goeker M."/>
        </authorList>
    </citation>
    <scope>NUCLEOTIDE SEQUENCE [LARGE SCALE GENOMIC DNA]</scope>
    <source>
        <strain evidence="2 5">DSM 29956</strain>
    </source>
</reference>
<sequence>MRLWPPLLAALAAGPAQAVELHFCWRGASGYSMTGTMRFPDALLQAARVTESDLTHFEITGWQDGVRIGGWSLDALTPETTWLLSFDPRAMRFPMPGIGVFQAWNADGGVANCGDPGFGFNAGNAGQDVCVDNRFVSESTIPWWTPLTASPAPVSPDCNAPMVLSLLHEKKTSP</sequence>
<dbReference type="RefSeq" id="WP_085895371.1">
    <property type="nucleotide sequence ID" value="NZ_FWFY01000002.1"/>
</dbReference>
<dbReference type="OrthoDB" id="7860723at2"/>
<feature type="chain" id="PRO_5044568169" evidence="1">
    <location>
        <begin position="19"/>
        <end position="174"/>
    </location>
</feature>
<keyword evidence="1" id="KW-0732">Signal</keyword>
<protein>
    <submittedName>
        <fullName evidence="3">Uncharacterized protein</fullName>
    </submittedName>
</protein>
<dbReference type="Proteomes" id="UP000240624">
    <property type="component" value="Unassembled WGS sequence"/>
</dbReference>
<evidence type="ECO:0000313" key="4">
    <source>
        <dbReference type="Proteomes" id="UP000193495"/>
    </source>
</evidence>
<gene>
    <name evidence="2" type="ORF">CLV79_10177</name>
    <name evidence="3" type="ORF">LOS8367_01009</name>
</gene>
<evidence type="ECO:0000313" key="5">
    <source>
        <dbReference type="Proteomes" id="UP000240624"/>
    </source>
</evidence>
<evidence type="ECO:0000313" key="2">
    <source>
        <dbReference type="EMBL" id="PSK88245.1"/>
    </source>
</evidence>
<dbReference type="EMBL" id="PYGB01000001">
    <property type="protein sequence ID" value="PSK88245.1"/>
    <property type="molecule type" value="Genomic_DNA"/>
</dbReference>
<proteinExistence type="predicted"/>
<evidence type="ECO:0000313" key="3">
    <source>
        <dbReference type="EMBL" id="SLN28120.1"/>
    </source>
</evidence>
<reference evidence="3 4" key="1">
    <citation type="submission" date="2017-03" db="EMBL/GenBank/DDBJ databases">
        <authorList>
            <person name="Afonso C.L."/>
            <person name="Miller P.J."/>
            <person name="Scott M.A."/>
            <person name="Spackman E."/>
            <person name="Goraichik I."/>
            <person name="Dimitrov K.M."/>
            <person name="Suarez D.L."/>
            <person name="Swayne D.E."/>
        </authorList>
    </citation>
    <scope>NUCLEOTIDE SEQUENCE [LARGE SCALE GENOMIC DNA]</scope>
    <source>
        <strain evidence="3 4">CECT 8367</strain>
    </source>
</reference>
<dbReference type="AlphaFoldDB" id="A0A1X6YSJ1"/>
<dbReference type="EMBL" id="FWFY01000002">
    <property type="protein sequence ID" value="SLN28120.1"/>
    <property type="molecule type" value="Genomic_DNA"/>
</dbReference>
<feature type="signal peptide" evidence="1">
    <location>
        <begin position="1"/>
        <end position="18"/>
    </location>
</feature>
<accession>A0A1X6YSJ1</accession>
<keyword evidence="5" id="KW-1185">Reference proteome</keyword>
<evidence type="ECO:0000256" key="1">
    <source>
        <dbReference type="SAM" id="SignalP"/>
    </source>
</evidence>
<organism evidence="3 4">
    <name type="scientific">Limimaricola soesokkakensis</name>
    <dbReference type="NCBI Taxonomy" id="1343159"/>
    <lineage>
        <taxon>Bacteria</taxon>
        <taxon>Pseudomonadati</taxon>
        <taxon>Pseudomonadota</taxon>
        <taxon>Alphaproteobacteria</taxon>
        <taxon>Rhodobacterales</taxon>
        <taxon>Paracoccaceae</taxon>
        <taxon>Limimaricola</taxon>
    </lineage>
</organism>